<dbReference type="EMBL" id="HBHT01036717">
    <property type="protein sequence ID" value="CAD9990027.1"/>
    <property type="molecule type" value="Transcribed_RNA"/>
</dbReference>
<feature type="compositionally biased region" description="Low complexity" evidence="1">
    <location>
        <begin position="262"/>
        <end position="274"/>
    </location>
</feature>
<feature type="compositionally biased region" description="Basic and acidic residues" evidence="1">
    <location>
        <begin position="1"/>
        <end position="20"/>
    </location>
</feature>
<feature type="region of interest" description="Disordered" evidence="1">
    <location>
        <begin position="253"/>
        <end position="274"/>
    </location>
</feature>
<dbReference type="AlphaFoldDB" id="A0A7S3DWC3"/>
<name>A0A7S3DWC3_9STRA</name>
<feature type="region of interest" description="Disordered" evidence="1">
    <location>
        <begin position="1"/>
        <end position="51"/>
    </location>
</feature>
<feature type="region of interest" description="Disordered" evidence="1">
    <location>
        <begin position="163"/>
        <end position="191"/>
    </location>
</feature>
<evidence type="ECO:0000313" key="2">
    <source>
        <dbReference type="EMBL" id="CAD9990027.1"/>
    </source>
</evidence>
<evidence type="ECO:0000256" key="1">
    <source>
        <dbReference type="SAM" id="MobiDB-lite"/>
    </source>
</evidence>
<gene>
    <name evidence="2" type="ORF">APAL1065_LOCUS24676</name>
</gene>
<reference evidence="2" key="1">
    <citation type="submission" date="2021-01" db="EMBL/GenBank/DDBJ databases">
        <authorList>
            <person name="Corre E."/>
            <person name="Pelletier E."/>
            <person name="Niang G."/>
            <person name="Scheremetjew M."/>
            <person name="Finn R."/>
            <person name="Kale V."/>
            <person name="Holt S."/>
            <person name="Cochrane G."/>
            <person name="Meng A."/>
            <person name="Brown T."/>
            <person name="Cohen L."/>
        </authorList>
    </citation>
    <scope>NUCLEOTIDE SEQUENCE</scope>
    <source>
        <strain evidence="2">CCMP125</strain>
    </source>
</reference>
<sequence>MRHQGDVDVLVRPRPQRVERPYLPINSPCPCENANRDEPVSRSPTEPATKRPLHVIPRAESPFMIKNISNQMQMHIPVPKLVRPVAMKVTRPIPKSAVEQFYEETYKHGIKAEDVHEATILAQDWHRKWTQQDEQGHTMPQPEADSNPYATVLMQESLEISQTTRQLTASDDDCSYNPFNRLSGAKNPSPEDVQQALFFERKRRLRLNANGSLSSVSPDPEESKQDFSQTEQSEGVHLTKRRVIGYGESIVPEGLAPPERPSGPSFQQSPPSPVCQQGILKPTALRVHRPQPFQVSKAATLMNQQHHPDNNYIPEDIIRELRNQTTLSPLTLPSVSSSYRVAKAAVVEEDQSENSGSDSEKIGIPSMVSHPSRKSKSSLTRSPEIDDARDGILHRLAITGGDVISDPEFRKHLDLLKQCYASTKGDTRIADGNASSEGMWLTLTKPTYFANLGNNDDGDPMYTLGRMSFDMFSPTRLVCSLQGNFNSVERIEDSDRAAMLDSVPKALREEVEAGNTTLRSYNIITAFTIEPSLAAWPDAPNKDVRRPIRGLMTSTGYTLPDPENPNRHSVWITGGRIEPNDDPVDRREWKRQFAKNPPKHGLGEQAKLLAVKLLMGATVPNKMEEDGSMEYSFQRPLGGHGLAYVDTLYVDDSLRIVQGHRGTIFVFSKLPEGKSEQ</sequence>
<feature type="region of interest" description="Disordered" evidence="1">
    <location>
        <begin position="209"/>
        <end position="236"/>
    </location>
</feature>
<organism evidence="2">
    <name type="scientific">Entomoneis paludosa</name>
    <dbReference type="NCBI Taxonomy" id="265537"/>
    <lineage>
        <taxon>Eukaryota</taxon>
        <taxon>Sar</taxon>
        <taxon>Stramenopiles</taxon>
        <taxon>Ochrophyta</taxon>
        <taxon>Bacillariophyta</taxon>
        <taxon>Bacillariophyceae</taxon>
        <taxon>Bacillariophycidae</taxon>
        <taxon>Entomoneidaceae</taxon>
        <taxon>Entomoneis</taxon>
    </lineage>
</organism>
<accession>A0A7S3DWC3</accession>
<protein>
    <submittedName>
        <fullName evidence="2">Uncharacterized protein</fullName>
    </submittedName>
</protein>
<proteinExistence type="predicted"/>
<feature type="region of interest" description="Disordered" evidence="1">
    <location>
        <begin position="346"/>
        <end position="386"/>
    </location>
</feature>